<dbReference type="Proteomes" id="UP000518605">
    <property type="component" value="Unassembled WGS sequence"/>
</dbReference>
<evidence type="ECO:0000313" key="3">
    <source>
        <dbReference type="EMBL" id="MBB3155306.1"/>
    </source>
</evidence>
<sequence length="372" mass="42558">MKYNKLLSLPIHHMILILIGCMTTMIALLAIVDAAFNRSNMSLAFVMAAMTIAVLAWGMFDYQKNLFGDSKYIKLIVVLFLYLIMLALSLYYPMLFRQIWVIVFFIPVMCSLLTTYREYAYSCIFFFAYFVVYTVAGTTGMGGEADATVLSAFMRILLALGSVLLGGIVVIARHQQAKQLEVRALQQQKQQIIHMLQCFVPVGERKTQTSRKEISEMSLLLKGLWKEYGGTQTKDWEIELLSLLHFVSRVKLPDYMFEKEGKLSEFELEVVQEHCYMAKELCEGIPGFLEVQNVFLYHHEKVDGTGYPYCLKEDQIPLLSQMLGVVEVFLAMTTPRSYRQAMSKREAYEEIRKLAGTSFRADIIQAFGKVIV</sequence>
<organism evidence="3 4">
    <name type="scientific">Paenibacillus endophyticus</name>
    <dbReference type="NCBI Taxonomy" id="1294268"/>
    <lineage>
        <taxon>Bacteria</taxon>
        <taxon>Bacillati</taxon>
        <taxon>Bacillota</taxon>
        <taxon>Bacilli</taxon>
        <taxon>Bacillales</taxon>
        <taxon>Paenibacillaceae</taxon>
        <taxon>Paenibacillus</taxon>
    </lineage>
</organism>
<keyword evidence="1" id="KW-0812">Transmembrane</keyword>
<dbReference type="Gene3D" id="1.10.3210.10">
    <property type="entry name" value="Hypothetical protein af1432"/>
    <property type="match status" value="1"/>
</dbReference>
<keyword evidence="1" id="KW-0472">Membrane</keyword>
<name>A0A7W5GCW3_9BACL</name>
<feature type="transmembrane region" description="Helical" evidence="1">
    <location>
        <begin position="149"/>
        <end position="172"/>
    </location>
</feature>
<feature type="transmembrane region" description="Helical" evidence="1">
    <location>
        <begin position="98"/>
        <end position="116"/>
    </location>
</feature>
<accession>A0A7W5GCW3</accession>
<dbReference type="RefSeq" id="WP_183569872.1">
    <property type="nucleotide sequence ID" value="NZ_CBCSLB010000021.1"/>
</dbReference>
<keyword evidence="4" id="KW-1185">Reference proteome</keyword>
<feature type="domain" description="HD-GYP" evidence="2">
    <location>
        <begin position="185"/>
        <end position="372"/>
    </location>
</feature>
<dbReference type="SUPFAM" id="SSF109604">
    <property type="entry name" value="HD-domain/PDEase-like"/>
    <property type="match status" value="1"/>
</dbReference>
<dbReference type="InterPro" id="IPR052020">
    <property type="entry name" value="Cyclic_di-GMP/3'3'-cGAMP_PDE"/>
</dbReference>
<protein>
    <recommendedName>
        <fullName evidence="2">HD-GYP domain-containing protein</fullName>
    </recommendedName>
</protein>
<evidence type="ECO:0000256" key="1">
    <source>
        <dbReference type="SAM" id="Phobius"/>
    </source>
</evidence>
<gene>
    <name evidence="3" type="ORF">FHS16_005414</name>
</gene>
<dbReference type="EMBL" id="JACHXW010000023">
    <property type="protein sequence ID" value="MBB3155306.1"/>
    <property type="molecule type" value="Genomic_DNA"/>
</dbReference>
<feature type="transmembrane region" description="Helical" evidence="1">
    <location>
        <begin position="72"/>
        <end position="92"/>
    </location>
</feature>
<reference evidence="3 4" key="1">
    <citation type="submission" date="2020-08" db="EMBL/GenBank/DDBJ databases">
        <title>Genomic Encyclopedia of Type Strains, Phase III (KMG-III): the genomes of soil and plant-associated and newly described type strains.</title>
        <authorList>
            <person name="Whitman W."/>
        </authorList>
    </citation>
    <scope>NUCLEOTIDE SEQUENCE [LARGE SCALE GENOMIC DNA]</scope>
    <source>
        <strain evidence="3 4">CECT 8234</strain>
    </source>
</reference>
<proteinExistence type="predicted"/>
<feature type="transmembrane region" description="Helical" evidence="1">
    <location>
        <begin position="42"/>
        <end position="60"/>
    </location>
</feature>
<comment type="caution">
    <text evidence="3">The sequence shown here is derived from an EMBL/GenBank/DDBJ whole genome shotgun (WGS) entry which is preliminary data.</text>
</comment>
<feature type="transmembrane region" description="Helical" evidence="1">
    <location>
        <begin position="12"/>
        <end position="36"/>
    </location>
</feature>
<evidence type="ECO:0000313" key="4">
    <source>
        <dbReference type="Proteomes" id="UP000518605"/>
    </source>
</evidence>
<dbReference type="PROSITE" id="PS51832">
    <property type="entry name" value="HD_GYP"/>
    <property type="match status" value="1"/>
</dbReference>
<dbReference type="AlphaFoldDB" id="A0A7W5GCW3"/>
<dbReference type="Pfam" id="PF13487">
    <property type="entry name" value="HD_5"/>
    <property type="match status" value="1"/>
</dbReference>
<dbReference type="PROSITE" id="PS51257">
    <property type="entry name" value="PROKAR_LIPOPROTEIN"/>
    <property type="match status" value="1"/>
</dbReference>
<dbReference type="PANTHER" id="PTHR45228:SF1">
    <property type="entry name" value="CYCLIC DI-GMP PHOSPHODIESTERASE TM_0186"/>
    <property type="match status" value="1"/>
</dbReference>
<keyword evidence="1" id="KW-1133">Transmembrane helix</keyword>
<dbReference type="InterPro" id="IPR037522">
    <property type="entry name" value="HD_GYP_dom"/>
</dbReference>
<evidence type="ECO:0000259" key="2">
    <source>
        <dbReference type="PROSITE" id="PS51832"/>
    </source>
</evidence>
<dbReference type="PANTHER" id="PTHR45228">
    <property type="entry name" value="CYCLIC DI-GMP PHOSPHODIESTERASE TM_0186-RELATED"/>
    <property type="match status" value="1"/>
</dbReference>
<dbReference type="CDD" id="cd00077">
    <property type="entry name" value="HDc"/>
    <property type="match status" value="1"/>
</dbReference>
<dbReference type="InterPro" id="IPR003607">
    <property type="entry name" value="HD/PDEase_dom"/>
</dbReference>
<feature type="transmembrane region" description="Helical" evidence="1">
    <location>
        <begin position="123"/>
        <end position="143"/>
    </location>
</feature>